<feature type="domain" description="CheR-type methyltransferase" evidence="1">
    <location>
        <begin position="2"/>
        <end position="254"/>
    </location>
</feature>
<reference evidence="2 3" key="1">
    <citation type="submission" date="2021-05" db="EMBL/GenBank/DDBJ databases">
        <title>A Polyphasic approach of four new species of the genus Ohtaekwangia: Ohtaekwangia histidinii sp. nov., Ohtaekwangia cretensis sp. nov., Ohtaekwangia indiensis sp. nov., Ohtaekwangia reichenbachii sp. nov. from diverse environment.</title>
        <authorList>
            <person name="Octaviana S."/>
        </authorList>
    </citation>
    <scope>NUCLEOTIDE SEQUENCE [LARGE SCALE GENOMIC DNA]</scope>
    <source>
        <strain evidence="2 3">PWU5</strain>
    </source>
</reference>
<comment type="caution">
    <text evidence="2">The sequence shown here is derived from an EMBL/GenBank/DDBJ whole genome shotgun (WGS) entry which is preliminary data.</text>
</comment>
<dbReference type="SUPFAM" id="SSF47757">
    <property type="entry name" value="Chemotaxis receptor methyltransferase CheR, N-terminal domain"/>
    <property type="match status" value="1"/>
</dbReference>
<dbReference type="EMBL" id="JAHESE010000020">
    <property type="protein sequence ID" value="MBT1710167.1"/>
    <property type="molecule type" value="Genomic_DNA"/>
</dbReference>
<dbReference type="InterPro" id="IPR022641">
    <property type="entry name" value="CheR_N"/>
</dbReference>
<proteinExistence type="predicted"/>
<dbReference type="Proteomes" id="UP001319080">
    <property type="component" value="Unassembled WGS sequence"/>
</dbReference>
<accession>A0AAP2E210</accession>
<dbReference type="PANTHER" id="PTHR24422:SF8">
    <property type="entry name" value="CHEMOTAXIS PROTEIN"/>
    <property type="match status" value="1"/>
</dbReference>
<dbReference type="SMART" id="SM00138">
    <property type="entry name" value="MeTrc"/>
    <property type="match status" value="1"/>
</dbReference>
<dbReference type="InterPro" id="IPR022642">
    <property type="entry name" value="CheR_C"/>
</dbReference>
<organism evidence="2 3">
    <name type="scientific">Dawidia cretensis</name>
    <dbReference type="NCBI Taxonomy" id="2782350"/>
    <lineage>
        <taxon>Bacteria</taxon>
        <taxon>Pseudomonadati</taxon>
        <taxon>Bacteroidota</taxon>
        <taxon>Cytophagia</taxon>
        <taxon>Cytophagales</taxon>
        <taxon>Chryseotaleaceae</taxon>
        <taxon>Dawidia</taxon>
    </lineage>
</organism>
<dbReference type="PANTHER" id="PTHR24422">
    <property type="entry name" value="CHEMOTAXIS PROTEIN METHYLTRANSFERASE"/>
    <property type="match status" value="1"/>
</dbReference>
<dbReference type="PROSITE" id="PS50123">
    <property type="entry name" value="CHER"/>
    <property type="match status" value="1"/>
</dbReference>
<sequence>MNRETSLDLSDNEIEIVLHDLVEVHGYDFVNYSRASLKRRINRLVANDKFLSFAEFRYRLRNDDVYFKRFVEEITVNVTEMFRDTQFYRTLREEILPILATSPLIRIWHAGCSTGEEVYSMAILLQEARLLQKSLLYATDINPAVLEKVRAGIFSMNQMKQYSENYILSGGKNDFSSYYTAQYNAAKFDEQLGKKIILANHNLVSDSSFNEFQLILCRNVMIYFDKELQERALKLFDDSLEPLGFLALGSKETLKFSLISHKYRQVANKEKIWRKIGK</sequence>
<dbReference type="AlphaFoldDB" id="A0AAP2E210"/>
<evidence type="ECO:0000313" key="2">
    <source>
        <dbReference type="EMBL" id="MBT1710167.1"/>
    </source>
</evidence>
<dbReference type="GO" id="GO:0008757">
    <property type="term" value="F:S-adenosylmethionine-dependent methyltransferase activity"/>
    <property type="evidence" value="ECO:0007669"/>
    <property type="project" value="InterPro"/>
</dbReference>
<dbReference type="InterPro" id="IPR029063">
    <property type="entry name" value="SAM-dependent_MTases_sf"/>
</dbReference>
<dbReference type="RefSeq" id="WP_254085744.1">
    <property type="nucleotide sequence ID" value="NZ_JAHESE010000020.1"/>
</dbReference>
<dbReference type="Pfam" id="PF01739">
    <property type="entry name" value="CheR"/>
    <property type="match status" value="1"/>
</dbReference>
<protein>
    <submittedName>
        <fullName evidence="2">Protein-glutamate O-methyltransferase CheR</fullName>
    </submittedName>
</protein>
<dbReference type="PRINTS" id="PR00996">
    <property type="entry name" value="CHERMTFRASE"/>
</dbReference>
<gene>
    <name evidence="2" type="ORF">KK062_18115</name>
</gene>
<dbReference type="InterPro" id="IPR000780">
    <property type="entry name" value="CheR_MeTrfase"/>
</dbReference>
<dbReference type="Gene3D" id="3.40.50.150">
    <property type="entry name" value="Vaccinia Virus protein VP39"/>
    <property type="match status" value="1"/>
</dbReference>
<evidence type="ECO:0000313" key="3">
    <source>
        <dbReference type="Proteomes" id="UP001319080"/>
    </source>
</evidence>
<dbReference type="SUPFAM" id="SSF53335">
    <property type="entry name" value="S-adenosyl-L-methionine-dependent methyltransferases"/>
    <property type="match status" value="1"/>
</dbReference>
<keyword evidence="3" id="KW-1185">Reference proteome</keyword>
<evidence type="ECO:0000259" key="1">
    <source>
        <dbReference type="PROSITE" id="PS50123"/>
    </source>
</evidence>
<dbReference type="Pfam" id="PF03705">
    <property type="entry name" value="CheR_N"/>
    <property type="match status" value="1"/>
</dbReference>
<name>A0AAP2E210_9BACT</name>
<dbReference type="InterPro" id="IPR050903">
    <property type="entry name" value="Bact_Chemotaxis_MeTrfase"/>
</dbReference>